<dbReference type="SUPFAM" id="SSF56935">
    <property type="entry name" value="Porins"/>
    <property type="match status" value="1"/>
</dbReference>
<comment type="similarity">
    <text evidence="10 11">Belongs to the TonB-dependent receptor family.</text>
</comment>
<evidence type="ECO:0000256" key="3">
    <source>
        <dbReference type="ARBA" id="ARBA00022452"/>
    </source>
</evidence>
<evidence type="ECO:0000256" key="5">
    <source>
        <dbReference type="ARBA" id="ARBA00022729"/>
    </source>
</evidence>
<evidence type="ECO:0000256" key="8">
    <source>
        <dbReference type="ARBA" id="ARBA00023170"/>
    </source>
</evidence>
<dbReference type="InterPro" id="IPR008969">
    <property type="entry name" value="CarboxyPept-like_regulatory"/>
</dbReference>
<evidence type="ECO:0000256" key="1">
    <source>
        <dbReference type="ARBA" id="ARBA00004571"/>
    </source>
</evidence>
<dbReference type="InterPro" id="IPR039426">
    <property type="entry name" value="TonB-dep_rcpt-like"/>
</dbReference>
<evidence type="ECO:0000256" key="6">
    <source>
        <dbReference type="ARBA" id="ARBA00023077"/>
    </source>
</evidence>
<proteinExistence type="inferred from homology"/>
<dbReference type="Proteomes" id="UP000199403">
    <property type="component" value="Unassembled WGS sequence"/>
</dbReference>
<dbReference type="GO" id="GO:0044718">
    <property type="term" value="P:siderophore transmembrane transport"/>
    <property type="evidence" value="ECO:0007669"/>
    <property type="project" value="TreeGrafter"/>
</dbReference>
<name>A0A1H6TZT3_9BACT</name>
<dbReference type="InterPro" id="IPR012910">
    <property type="entry name" value="Plug_dom"/>
</dbReference>
<evidence type="ECO:0000256" key="11">
    <source>
        <dbReference type="RuleBase" id="RU003357"/>
    </source>
</evidence>
<keyword evidence="8" id="KW-0675">Receptor</keyword>
<evidence type="ECO:0000256" key="4">
    <source>
        <dbReference type="ARBA" id="ARBA00022692"/>
    </source>
</evidence>
<protein>
    <submittedName>
        <fullName evidence="14">Iron complex outermembrane recepter protein</fullName>
    </submittedName>
</protein>
<keyword evidence="2 10" id="KW-0813">Transport</keyword>
<keyword evidence="9 10" id="KW-0998">Cell outer membrane</keyword>
<accession>A0A1H6TZT3</accession>
<dbReference type="PANTHER" id="PTHR30069:SF29">
    <property type="entry name" value="HEMOGLOBIN AND HEMOGLOBIN-HAPTOGLOBIN-BINDING PROTEIN 1-RELATED"/>
    <property type="match status" value="1"/>
</dbReference>
<keyword evidence="7 10" id="KW-0472">Membrane</keyword>
<dbReference type="PANTHER" id="PTHR30069">
    <property type="entry name" value="TONB-DEPENDENT OUTER MEMBRANE RECEPTOR"/>
    <property type="match status" value="1"/>
</dbReference>
<keyword evidence="5" id="KW-0732">Signal</keyword>
<dbReference type="Pfam" id="PF00593">
    <property type="entry name" value="TonB_dep_Rec_b-barrel"/>
    <property type="match status" value="1"/>
</dbReference>
<keyword evidence="6 11" id="KW-0798">TonB box</keyword>
<keyword evidence="3 10" id="KW-1134">Transmembrane beta strand</keyword>
<sequence>MAQEKRSLSITGTVRSEQGDGLPALIVVHELGKGTAADLDGRFRLGGLNPGNYHLHVTHLGYKALTRTITLTTNDLELDLRLSESAITLQSLTIEANPFKNGPVEQSQTIEVVDREFLEKNNAGTFANALEKLPGISTINTGVGISKPVIRGMSFNRIMVNDRGIKQEGQQWGADHGLEIDPFDVDRVEVVKGPASLIYGSDGMSGVINISPAPLPREGTIQGHLINSYRTNNAMRSHSAMVEGNEKDFVFKGRVTLQDYQDYRVPADRFVYAGFELPVFDSRLKNTAGKERHFSFMTGLRKNWGKTTVTVSRFHQKAGIFTGAVGIPNSYNLRHNGEYGNIEFPRQNNTHLKVISNTTVQLKKNWLEIDLGYQRNQRREESLPHIHGVGPTPEGNLALYLDLDTYTANARFNHYINADHQSIIGVQASFMDNRFGGFEFLLPMFQSWNAGMFYFHEYRWKENVILNAGIRLDGARHQIQAHEQPVYDASLNPTGETVQRNPDIDRDFANLSGSAGMSWIFNEHTNFKANLGSSYRIPTPIELSTNGIHHGNFRHEIGDANLTSERSYQADLNFTHSLEKLLVGFSPFFAYYQDYIYLAPTGRFSTLPGASTLWEYRQNNAVFAGAELKFQWAPIPGVQASLAGEYVYNQNLDTRLPLPLTPPASLLGSIEWSLPQTTRILENGYLYLEYRQVASQNRVDRNERVTGGYGLVHAGLGWELLVAKSPWKFQLSGQNLLNTYFFNHLSRYRLLNLPEQGRNINLHLKIPISLKSI</sequence>
<evidence type="ECO:0000259" key="13">
    <source>
        <dbReference type="Pfam" id="PF07715"/>
    </source>
</evidence>
<evidence type="ECO:0000256" key="7">
    <source>
        <dbReference type="ARBA" id="ARBA00023136"/>
    </source>
</evidence>
<dbReference type="AlphaFoldDB" id="A0A1H6TZT3"/>
<dbReference type="OrthoDB" id="9795928at2"/>
<evidence type="ECO:0000256" key="2">
    <source>
        <dbReference type="ARBA" id="ARBA00022448"/>
    </source>
</evidence>
<feature type="domain" description="TonB-dependent receptor plug" evidence="13">
    <location>
        <begin position="105"/>
        <end position="207"/>
    </location>
</feature>
<evidence type="ECO:0000256" key="10">
    <source>
        <dbReference type="PROSITE-ProRule" id="PRU01360"/>
    </source>
</evidence>
<dbReference type="Pfam" id="PF13715">
    <property type="entry name" value="CarbopepD_reg_2"/>
    <property type="match status" value="1"/>
</dbReference>
<dbReference type="Gene3D" id="2.60.40.1120">
    <property type="entry name" value="Carboxypeptidase-like, regulatory domain"/>
    <property type="match status" value="1"/>
</dbReference>
<keyword evidence="15" id="KW-1185">Reference proteome</keyword>
<dbReference type="Pfam" id="PF07715">
    <property type="entry name" value="Plug"/>
    <property type="match status" value="1"/>
</dbReference>
<dbReference type="Gene3D" id="2.40.170.20">
    <property type="entry name" value="TonB-dependent receptor, beta-barrel domain"/>
    <property type="match status" value="1"/>
</dbReference>
<organism evidence="14 15">
    <name type="scientific">Cyclobacterium xiamenense</name>
    <dbReference type="NCBI Taxonomy" id="1297121"/>
    <lineage>
        <taxon>Bacteria</taxon>
        <taxon>Pseudomonadati</taxon>
        <taxon>Bacteroidota</taxon>
        <taxon>Cytophagia</taxon>
        <taxon>Cytophagales</taxon>
        <taxon>Cyclobacteriaceae</taxon>
        <taxon>Cyclobacterium</taxon>
    </lineage>
</organism>
<dbReference type="SUPFAM" id="SSF49464">
    <property type="entry name" value="Carboxypeptidase regulatory domain-like"/>
    <property type="match status" value="1"/>
</dbReference>
<evidence type="ECO:0000259" key="12">
    <source>
        <dbReference type="Pfam" id="PF00593"/>
    </source>
</evidence>
<feature type="domain" description="TonB-dependent receptor-like beta-barrel" evidence="12">
    <location>
        <begin position="331"/>
        <end position="736"/>
    </location>
</feature>
<evidence type="ECO:0000313" key="14">
    <source>
        <dbReference type="EMBL" id="SEI83714.1"/>
    </source>
</evidence>
<dbReference type="PROSITE" id="PS52016">
    <property type="entry name" value="TONB_DEPENDENT_REC_3"/>
    <property type="match status" value="1"/>
</dbReference>
<dbReference type="RefSeq" id="WP_092168949.1">
    <property type="nucleotide sequence ID" value="NZ_FNZH01000001.1"/>
</dbReference>
<dbReference type="InterPro" id="IPR036942">
    <property type="entry name" value="Beta-barrel_TonB_sf"/>
</dbReference>
<gene>
    <name evidence="14" type="ORF">SAMN05192553_101481</name>
</gene>
<dbReference type="GO" id="GO:0009279">
    <property type="term" value="C:cell outer membrane"/>
    <property type="evidence" value="ECO:0007669"/>
    <property type="project" value="UniProtKB-SubCell"/>
</dbReference>
<dbReference type="EMBL" id="FNZH01000001">
    <property type="protein sequence ID" value="SEI83714.1"/>
    <property type="molecule type" value="Genomic_DNA"/>
</dbReference>
<dbReference type="InterPro" id="IPR000531">
    <property type="entry name" value="Beta-barrel_TonB"/>
</dbReference>
<evidence type="ECO:0000313" key="15">
    <source>
        <dbReference type="Proteomes" id="UP000199403"/>
    </source>
</evidence>
<dbReference type="GO" id="GO:0015344">
    <property type="term" value="F:siderophore uptake transmembrane transporter activity"/>
    <property type="evidence" value="ECO:0007669"/>
    <property type="project" value="TreeGrafter"/>
</dbReference>
<dbReference type="Gene3D" id="2.170.130.10">
    <property type="entry name" value="TonB-dependent receptor, plug domain"/>
    <property type="match status" value="1"/>
</dbReference>
<evidence type="ECO:0000256" key="9">
    <source>
        <dbReference type="ARBA" id="ARBA00023237"/>
    </source>
</evidence>
<keyword evidence="4 10" id="KW-0812">Transmembrane</keyword>
<reference evidence="15" key="1">
    <citation type="submission" date="2016-10" db="EMBL/GenBank/DDBJ databases">
        <authorList>
            <person name="Varghese N."/>
            <person name="Submissions S."/>
        </authorList>
    </citation>
    <scope>NUCLEOTIDE SEQUENCE [LARGE SCALE GENOMIC DNA]</scope>
    <source>
        <strain evidence="15">IBRC-M 10761</strain>
    </source>
</reference>
<dbReference type="InterPro" id="IPR037066">
    <property type="entry name" value="Plug_dom_sf"/>
</dbReference>
<comment type="subcellular location">
    <subcellularLocation>
        <location evidence="1 10">Cell outer membrane</location>
        <topology evidence="1 10">Multi-pass membrane protein</topology>
    </subcellularLocation>
</comment>
<dbReference type="STRING" id="1416801.SAMN05192553_101481"/>